<protein>
    <recommendedName>
        <fullName evidence="12">ATP synthase delta chain, chloroplastic</fullName>
    </recommendedName>
</protein>
<evidence type="ECO:0000313" key="10">
    <source>
        <dbReference type="EMBL" id="GMN42856.1"/>
    </source>
</evidence>
<dbReference type="SUPFAM" id="SSF47928">
    <property type="entry name" value="N-terminal domain of the delta subunit of the F1F0-ATP synthase"/>
    <property type="match status" value="1"/>
</dbReference>
<dbReference type="AlphaFoldDB" id="A0AA88AFB0"/>
<dbReference type="Gene3D" id="1.10.520.20">
    <property type="entry name" value="N-terminal domain of the delta subunit of the F1F0-ATP synthase"/>
    <property type="match status" value="1"/>
</dbReference>
<dbReference type="GO" id="GO:0016020">
    <property type="term" value="C:membrane"/>
    <property type="evidence" value="ECO:0007669"/>
    <property type="project" value="UniProtKB-SubCell"/>
</dbReference>
<sequence>MDTLSSSVSTLKVPTLHSTPSRELAGRFKTASSKNLPYSKPNNSSLPNKTTTTCTIQNPFTPTLFLSSSTSPTSSLTAPSRSPQSPILHRNPATGYAAALLDVAQANNSVDLVGQDVERLLKLVRDKRVQAVLGSRSVGEKEKGQVVKDLAEKGGFRSRHLVRLVKMLVEKNKVGLVKQVLEEFERVYDEMLGTQVVLISSSKKIEEDWMFGIAKRVQRITGAFKVKVRNLVRHNSLSFA</sequence>
<evidence type="ECO:0000256" key="3">
    <source>
        <dbReference type="ARBA" id="ARBA00011648"/>
    </source>
</evidence>
<keyword evidence="6" id="KW-0406">Ion transport</keyword>
<evidence type="ECO:0000256" key="4">
    <source>
        <dbReference type="ARBA" id="ARBA00022448"/>
    </source>
</evidence>
<accession>A0AA88AFB0</accession>
<keyword evidence="11" id="KW-1185">Reference proteome</keyword>
<name>A0AA88AFB0_FICCA</name>
<dbReference type="GO" id="GO:0046933">
    <property type="term" value="F:proton-transporting ATP synthase activity, rotational mechanism"/>
    <property type="evidence" value="ECO:0007669"/>
    <property type="project" value="InterPro"/>
</dbReference>
<feature type="region of interest" description="Disordered" evidence="9">
    <location>
        <begin position="67"/>
        <end position="90"/>
    </location>
</feature>
<comment type="subcellular location">
    <subcellularLocation>
        <location evidence="1">Membrane</location>
    </subcellularLocation>
</comment>
<dbReference type="PANTHER" id="PTHR11910">
    <property type="entry name" value="ATP SYNTHASE DELTA CHAIN"/>
    <property type="match status" value="1"/>
</dbReference>
<gene>
    <name evidence="10" type="ORF">TIFTF001_012055</name>
</gene>
<feature type="compositionally biased region" description="Low complexity" evidence="9">
    <location>
        <begin position="67"/>
        <end position="83"/>
    </location>
</feature>
<proteinExistence type="inferred from homology"/>
<evidence type="ECO:0000256" key="8">
    <source>
        <dbReference type="ARBA" id="ARBA00023310"/>
    </source>
</evidence>
<evidence type="ECO:0000256" key="1">
    <source>
        <dbReference type="ARBA" id="ARBA00004370"/>
    </source>
</evidence>
<evidence type="ECO:0000256" key="5">
    <source>
        <dbReference type="ARBA" id="ARBA00022781"/>
    </source>
</evidence>
<keyword evidence="4" id="KW-0813">Transport</keyword>
<evidence type="ECO:0000256" key="6">
    <source>
        <dbReference type="ARBA" id="ARBA00023065"/>
    </source>
</evidence>
<reference evidence="10" key="1">
    <citation type="submission" date="2023-07" db="EMBL/GenBank/DDBJ databases">
        <title>draft genome sequence of fig (Ficus carica).</title>
        <authorList>
            <person name="Takahashi T."/>
            <person name="Nishimura K."/>
        </authorList>
    </citation>
    <scope>NUCLEOTIDE SEQUENCE</scope>
</reference>
<feature type="compositionally biased region" description="Polar residues" evidence="9">
    <location>
        <begin position="1"/>
        <end position="21"/>
    </location>
</feature>
<dbReference type="InterPro" id="IPR000711">
    <property type="entry name" value="ATPase_OSCP/dsu"/>
</dbReference>
<comment type="similarity">
    <text evidence="2">Belongs to the ATPase delta chain family.</text>
</comment>
<feature type="compositionally biased region" description="Polar residues" evidence="9">
    <location>
        <begin position="30"/>
        <end position="50"/>
    </location>
</feature>
<keyword evidence="5" id="KW-0375">Hydrogen ion transport</keyword>
<evidence type="ECO:0008006" key="12">
    <source>
        <dbReference type="Google" id="ProtNLM"/>
    </source>
</evidence>
<feature type="region of interest" description="Disordered" evidence="9">
    <location>
        <begin position="1"/>
        <end position="50"/>
    </location>
</feature>
<dbReference type="InterPro" id="IPR026015">
    <property type="entry name" value="ATP_synth_OSCP/delta_N_sf"/>
</dbReference>
<evidence type="ECO:0000256" key="2">
    <source>
        <dbReference type="ARBA" id="ARBA00007046"/>
    </source>
</evidence>
<evidence type="ECO:0000256" key="7">
    <source>
        <dbReference type="ARBA" id="ARBA00023136"/>
    </source>
</evidence>
<evidence type="ECO:0000256" key="9">
    <source>
        <dbReference type="SAM" id="MobiDB-lite"/>
    </source>
</evidence>
<dbReference type="PRINTS" id="PR00125">
    <property type="entry name" value="ATPASEDELTA"/>
</dbReference>
<dbReference type="Pfam" id="PF00213">
    <property type="entry name" value="OSCP"/>
    <property type="match status" value="1"/>
</dbReference>
<comment type="subunit">
    <text evidence="3">F-type ATPases have 2 components, CF(1) - the catalytic core - and CF(0) - the membrane proton channel. CF(1) has five subunits: alpha(3), beta(3), gamma(1), delta(1), epsilon(1). CF(0) has three main subunits: a, b and c.</text>
</comment>
<organism evidence="10 11">
    <name type="scientific">Ficus carica</name>
    <name type="common">Common fig</name>
    <dbReference type="NCBI Taxonomy" id="3494"/>
    <lineage>
        <taxon>Eukaryota</taxon>
        <taxon>Viridiplantae</taxon>
        <taxon>Streptophyta</taxon>
        <taxon>Embryophyta</taxon>
        <taxon>Tracheophyta</taxon>
        <taxon>Spermatophyta</taxon>
        <taxon>Magnoliopsida</taxon>
        <taxon>eudicotyledons</taxon>
        <taxon>Gunneridae</taxon>
        <taxon>Pentapetalae</taxon>
        <taxon>rosids</taxon>
        <taxon>fabids</taxon>
        <taxon>Rosales</taxon>
        <taxon>Moraceae</taxon>
        <taxon>Ficeae</taxon>
        <taxon>Ficus</taxon>
    </lineage>
</organism>
<dbReference type="Proteomes" id="UP001187192">
    <property type="component" value="Unassembled WGS sequence"/>
</dbReference>
<comment type="caution">
    <text evidence="10">The sequence shown here is derived from an EMBL/GenBank/DDBJ whole genome shotgun (WGS) entry which is preliminary data.</text>
</comment>
<keyword evidence="8" id="KW-0066">ATP synthesis</keyword>
<evidence type="ECO:0000313" key="11">
    <source>
        <dbReference type="Proteomes" id="UP001187192"/>
    </source>
</evidence>
<keyword evidence="7" id="KW-0472">Membrane</keyword>
<dbReference type="EMBL" id="BTGU01000015">
    <property type="protein sequence ID" value="GMN42856.1"/>
    <property type="molecule type" value="Genomic_DNA"/>
</dbReference>